<protein>
    <submittedName>
        <fullName evidence="15">Flp pilus assembly complex ATPase component TadA</fullName>
    </submittedName>
</protein>
<dbReference type="InterPro" id="IPR001915">
    <property type="entry name" value="Peptidase_M48"/>
</dbReference>
<keyword evidence="3 11" id="KW-0645">Protease</keyword>
<evidence type="ECO:0000256" key="10">
    <source>
        <dbReference type="ARBA" id="ARBA00023136"/>
    </source>
</evidence>
<dbReference type="GO" id="GO:0046872">
    <property type="term" value="F:metal ion binding"/>
    <property type="evidence" value="ECO:0007669"/>
    <property type="project" value="UniProtKB-KW"/>
</dbReference>
<feature type="transmembrane region" description="Helical" evidence="12">
    <location>
        <begin position="250"/>
        <end position="271"/>
    </location>
</feature>
<dbReference type="Proteomes" id="UP000887300">
    <property type="component" value="Unassembled WGS sequence"/>
</dbReference>
<keyword evidence="4 12" id="KW-0812">Transmembrane</keyword>
<feature type="transmembrane region" description="Helical" evidence="12">
    <location>
        <begin position="104"/>
        <end position="124"/>
    </location>
</feature>
<keyword evidence="2" id="KW-1003">Cell membrane</keyword>
<evidence type="ECO:0000256" key="3">
    <source>
        <dbReference type="ARBA" id="ARBA00022670"/>
    </source>
</evidence>
<keyword evidence="10 12" id="KW-0472">Membrane</keyword>
<comment type="caution">
    <text evidence="15">The sequence shown here is derived from an EMBL/GenBank/DDBJ whole genome shotgun (WGS) entry which is preliminary data.</text>
</comment>
<dbReference type="Gene3D" id="3.30.2010.10">
    <property type="entry name" value="Metalloproteases ('zincins'), catalytic domain"/>
    <property type="match status" value="1"/>
</dbReference>
<evidence type="ECO:0000256" key="2">
    <source>
        <dbReference type="ARBA" id="ARBA00022475"/>
    </source>
</evidence>
<evidence type="ECO:0000256" key="12">
    <source>
        <dbReference type="SAM" id="Phobius"/>
    </source>
</evidence>
<dbReference type="AlphaFoldDB" id="A0A8X8KBS4"/>
<dbReference type="PANTHER" id="PTHR43221:SF2">
    <property type="entry name" value="PROTEASE HTPX HOMOLOG"/>
    <property type="match status" value="1"/>
</dbReference>
<feature type="transmembrane region" description="Helical" evidence="12">
    <location>
        <begin position="225"/>
        <end position="244"/>
    </location>
</feature>
<dbReference type="Pfam" id="PF04956">
    <property type="entry name" value="TrbC"/>
    <property type="match status" value="1"/>
</dbReference>
<comment type="similarity">
    <text evidence="1">Belongs to the GSP E family.</text>
</comment>
<evidence type="ECO:0000313" key="16">
    <source>
        <dbReference type="Proteomes" id="UP000887300"/>
    </source>
</evidence>
<organism evidence="15 16">
    <name type="scientific">Acidithiobacillus ferridurans</name>
    <dbReference type="NCBI Taxonomy" id="1232575"/>
    <lineage>
        <taxon>Bacteria</taxon>
        <taxon>Pseudomonadati</taxon>
        <taxon>Pseudomonadota</taxon>
        <taxon>Acidithiobacillia</taxon>
        <taxon>Acidithiobacillales</taxon>
        <taxon>Acidithiobacillaceae</taxon>
        <taxon>Acidithiobacillus</taxon>
    </lineage>
</organism>
<proteinExistence type="inferred from homology"/>
<keyword evidence="8 12" id="KW-1133">Transmembrane helix</keyword>
<keyword evidence="5" id="KW-0479">Metal-binding</keyword>
<evidence type="ECO:0000256" key="4">
    <source>
        <dbReference type="ARBA" id="ARBA00022692"/>
    </source>
</evidence>
<keyword evidence="9 11" id="KW-0482">Metalloprotease</keyword>
<evidence type="ECO:0000259" key="13">
    <source>
        <dbReference type="Pfam" id="PF00437"/>
    </source>
</evidence>
<evidence type="ECO:0000313" key="15">
    <source>
        <dbReference type="EMBL" id="MBU2722799.1"/>
    </source>
</evidence>
<dbReference type="RefSeq" id="WP_215885990.1">
    <property type="nucleotide sequence ID" value="NZ_CP134225.1"/>
</dbReference>
<keyword evidence="6 11" id="KW-0378">Hydrolase</keyword>
<name>A0A8X8KBS4_ACIFI</name>
<sequence length="366" mass="40124">MFTFSVMSHSIYFLPLILAAILPTLATVIPFNEAKGHFGTATKIVIGLSLALGAAELVNYFTAGRSTALNGVNTATANFGVAGGGSGLPWDGFLSSIYQDLSGTVAPIVAGVAIIIAGLTFMWGETAHAASDPLADRAEWEQELQNLMAKEAGVRGWKSLFSRLVPRIKVFPQWWPASKGYGIWSYMHFILLSRKLMQEAPADVRRYVLGHELGHLRHGHTALNYLYPVLSAGVVTSVVFFVAGTSDQRYVAALCMAAFFVGKSSLLWFPLRRELQADDYSARLVGRETAIEGSLWMAHHNNDFSRQRRKRLRRLGYTIVSGGTSSRKTTFLNALLSCIPEEERVLTIEDSPELKPTTPNIVAARC</sequence>
<dbReference type="Pfam" id="PF00437">
    <property type="entry name" value="T2SSE"/>
    <property type="match status" value="1"/>
</dbReference>
<evidence type="ECO:0000256" key="6">
    <source>
        <dbReference type="ARBA" id="ARBA00022801"/>
    </source>
</evidence>
<dbReference type="GO" id="GO:0004222">
    <property type="term" value="F:metalloendopeptidase activity"/>
    <property type="evidence" value="ECO:0007669"/>
    <property type="project" value="InterPro"/>
</dbReference>
<comment type="similarity">
    <text evidence="11">Belongs to the peptidase M48 family.</text>
</comment>
<evidence type="ECO:0000256" key="8">
    <source>
        <dbReference type="ARBA" id="ARBA00022989"/>
    </source>
</evidence>
<dbReference type="InterPro" id="IPR050083">
    <property type="entry name" value="HtpX_protease"/>
</dbReference>
<dbReference type="Gene3D" id="3.40.50.300">
    <property type="entry name" value="P-loop containing nucleotide triphosphate hydrolases"/>
    <property type="match status" value="1"/>
</dbReference>
<evidence type="ECO:0000256" key="9">
    <source>
        <dbReference type="ARBA" id="ARBA00023049"/>
    </source>
</evidence>
<gene>
    <name evidence="15" type="primary">tadA</name>
    <name evidence="15" type="ORF">HF568_06175</name>
</gene>
<feature type="domain" description="Bacterial type II secretion system protein E" evidence="13">
    <location>
        <begin position="313"/>
        <end position="361"/>
    </location>
</feature>
<feature type="transmembrane region" description="Helical" evidence="12">
    <location>
        <begin position="12"/>
        <end position="32"/>
    </location>
</feature>
<dbReference type="InterPro" id="IPR027417">
    <property type="entry name" value="P-loop_NTPase"/>
</dbReference>
<evidence type="ECO:0000259" key="14">
    <source>
        <dbReference type="Pfam" id="PF01435"/>
    </source>
</evidence>
<evidence type="ECO:0000256" key="1">
    <source>
        <dbReference type="ARBA" id="ARBA00006611"/>
    </source>
</evidence>
<dbReference type="EMBL" id="JABBHS010000191">
    <property type="protein sequence ID" value="MBU2722799.1"/>
    <property type="molecule type" value="Genomic_DNA"/>
</dbReference>
<evidence type="ECO:0000256" key="5">
    <source>
        <dbReference type="ARBA" id="ARBA00022723"/>
    </source>
</evidence>
<evidence type="ECO:0000256" key="7">
    <source>
        <dbReference type="ARBA" id="ARBA00022833"/>
    </source>
</evidence>
<dbReference type="InterPro" id="IPR007039">
    <property type="entry name" value="TrbC/VirB2"/>
</dbReference>
<dbReference type="InterPro" id="IPR001482">
    <property type="entry name" value="T2SS/T4SS_dom"/>
</dbReference>
<comment type="cofactor">
    <cofactor evidence="11">
        <name>Zn(2+)</name>
        <dbReference type="ChEBI" id="CHEBI:29105"/>
    </cofactor>
    <text evidence="11">Binds 1 zinc ion per subunit.</text>
</comment>
<dbReference type="PANTHER" id="PTHR43221">
    <property type="entry name" value="PROTEASE HTPX"/>
    <property type="match status" value="1"/>
</dbReference>
<accession>A0A8X8KBS4</accession>
<dbReference type="GO" id="GO:0006508">
    <property type="term" value="P:proteolysis"/>
    <property type="evidence" value="ECO:0007669"/>
    <property type="project" value="UniProtKB-KW"/>
</dbReference>
<keyword evidence="7 11" id="KW-0862">Zinc</keyword>
<feature type="transmembrane region" description="Helical" evidence="12">
    <location>
        <begin position="44"/>
        <end position="63"/>
    </location>
</feature>
<reference evidence="15" key="1">
    <citation type="journal article" date="2021" name="ISME J.">
        <title>Genomic evolution of the class Acidithiobacillia: deep-branching Proteobacteria living in extreme acidic conditions.</title>
        <authorList>
            <person name="Moya-Beltran A."/>
            <person name="Beard S."/>
            <person name="Rojas-Villalobos C."/>
            <person name="Issotta F."/>
            <person name="Gallardo Y."/>
            <person name="Ulloa R."/>
            <person name="Giaveno A."/>
            <person name="Degli Esposti M."/>
            <person name="Johnson D.B."/>
            <person name="Quatrini R."/>
        </authorList>
    </citation>
    <scope>NUCLEOTIDE SEQUENCE</scope>
    <source>
        <strain evidence="15">DSM 583</strain>
    </source>
</reference>
<evidence type="ECO:0000256" key="11">
    <source>
        <dbReference type="RuleBase" id="RU003983"/>
    </source>
</evidence>
<feature type="domain" description="Peptidase M48" evidence="14">
    <location>
        <begin position="188"/>
        <end position="290"/>
    </location>
</feature>
<dbReference type="Pfam" id="PF01435">
    <property type="entry name" value="Peptidase_M48"/>
    <property type="match status" value="1"/>
</dbReference>